<accession>A0A2N7UEK4</accession>
<dbReference type="NCBIfam" id="TIGR00177">
    <property type="entry name" value="molyb_syn"/>
    <property type="match status" value="1"/>
</dbReference>
<keyword evidence="7 11" id="KW-0479">Metal-binding</keyword>
<evidence type="ECO:0000256" key="3">
    <source>
        <dbReference type="ARBA" id="ARBA00005046"/>
    </source>
</evidence>
<dbReference type="FunFam" id="3.40.980.10:FF:000004">
    <property type="entry name" value="Molybdopterin molybdenumtransferase"/>
    <property type="match status" value="1"/>
</dbReference>
<dbReference type="InterPro" id="IPR038987">
    <property type="entry name" value="MoeA-like"/>
</dbReference>
<dbReference type="PANTHER" id="PTHR10192">
    <property type="entry name" value="MOLYBDOPTERIN BIOSYNTHESIS PROTEIN"/>
    <property type="match status" value="1"/>
</dbReference>
<dbReference type="Proteomes" id="UP000235547">
    <property type="component" value="Unassembled WGS sequence"/>
</dbReference>
<reference evidence="13 14" key="1">
    <citation type="submission" date="2018-01" db="EMBL/GenBank/DDBJ databases">
        <title>Halomonas endophytica sp. nov., isolated from storage liquid in the stems of Populus euphratica.</title>
        <authorList>
            <person name="Chen C."/>
        </authorList>
    </citation>
    <scope>NUCLEOTIDE SEQUENCE [LARGE SCALE GENOMIC DNA]</scope>
    <source>
        <strain evidence="13 14">BZ-SZ-XJ27</strain>
    </source>
</reference>
<evidence type="ECO:0000256" key="2">
    <source>
        <dbReference type="ARBA" id="ARBA00002901"/>
    </source>
</evidence>
<evidence type="ECO:0000256" key="1">
    <source>
        <dbReference type="ARBA" id="ARBA00001946"/>
    </source>
</evidence>
<dbReference type="SUPFAM" id="SSF53218">
    <property type="entry name" value="Molybdenum cofactor biosynthesis proteins"/>
    <property type="match status" value="1"/>
</dbReference>
<proteinExistence type="inferred from homology"/>
<evidence type="ECO:0000256" key="9">
    <source>
        <dbReference type="ARBA" id="ARBA00023150"/>
    </source>
</evidence>
<dbReference type="RefSeq" id="WP_102588983.1">
    <property type="nucleotide sequence ID" value="NZ_BNAE01000001.1"/>
</dbReference>
<evidence type="ECO:0000256" key="6">
    <source>
        <dbReference type="ARBA" id="ARBA00022679"/>
    </source>
</evidence>
<comment type="catalytic activity">
    <reaction evidence="10">
        <text>adenylyl-molybdopterin + molybdate = Mo-molybdopterin + AMP + H(+)</text>
        <dbReference type="Rhea" id="RHEA:35047"/>
        <dbReference type="ChEBI" id="CHEBI:15378"/>
        <dbReference type="ChEBI" id="CHEBI:36264"/>
        <dbReference type="ChEBI" id="CHEBI:62727"/>
        <dbReference type="ChEBI" id="CHEBI:71302"/>
        <dbReference type="ChEBI" id="CHEBI:456215"/>
        <dbReference type="EC" id="2.10.1.1"/>
    </reaction>
</comment>
<dbReference type="InterPro" id="IPR036135">
    <property type="entry name" value="MoeA_linker/N_sf"/>
</dbReference>
<feature type="domain" description="MoaB/Mog" evidence="12">
    <location>
        <begin position="174"/>
        <end position="316"/>
    </location>
</feature>
<dbReference type="GO" id="GO:0046872">
    <property type="term" value="F:metal ion binding"/>
    <property type="evidence" value="ECO:0007669"/>
    <property type="project" value="UniProtKB-UniRule"/>
</dbReference>
<dbReference type="SUPFAM" id="SSF63867">
    <property type="entry name" value="MoeA C-terminal domain-like"/>
    <property type="match status" value="1"/>
</dbReference>
<evidence type="ECO:0000313" key="13">
    <source>
        <dbReference type="EMBL" id="PMR78888.1"/>
    </source>
</evidence>
<organism evidence="13 14">
    <name type="scientific">Halomonas urumqiensis</name>
    <dbReference type="NCBI Taxonomy" id="1684789"/>
    <lineage>
        <taxon>Bacteria</taxon>
        <taxon>Pseudomonadati</taxon>
        <taxon>Pseudomonadota</taxon>
        <taxon>Gammaproteobacteria</taxon>
        <taxon>Oceanospirillales</taxon>
        <taxon>Halomonadaceae</taxon>
        <taxon>Halomonas</taxon>
    </lineage>
</organism>
<dbReference type="Gene3D" id="2.170.190.11">
    <property type="entry name" value="Molybdopterin biosynthesis moea protein, domain 3"/>
    <property type="match status" value="1"/>
</dbReference>
<dbReference type="Pfam" id="PF00994">
    <property type="entry name" value="MoCF_biosynth"/>
    <property type="match status" value="1"/>
</dbReference>
<dbReference type="InterPro" id="IPR008284">
    <property type="entry name" value="MoCF_biosynth_CS"/>
</dbReference>
<evidence type="ECO:0000313" key="14">
    <source>
        <dbReference type="Proteomes" id="UP000235547"/>
    </source>
</evidence>
<dbReference type="EC" id="2.10.1.1" evidence="11"/>
<dbReference type="Gene3D" id="3.40.980.10">
    <property type="entry name" value="MoaB/Mog-like domain"/>
    <property type="match status" value="1"/>
</dbReference>
<gene>
    <name evidence="13" type="ORF">C1H70_14085</name>
</gene>
<dbReference type="InterPro" id="IPR001453">
    <property type="entry name" value="MoaB/Mog_dom"/>
</dbReference>
<dbReference type="InterPro" id="IPR005110">
    <property type="entry name" value="MoeA_linker/N"/>
</dbReference>
<keyword evidence="14" id="KW-1185">Reference proteome</keyword>
<dbReference type="GO" id="GO:0005829">
    <property type="term" value="C:cytosol"/>
    <property type="evidence" value="ECO:0007669"/>
    <property type="project" value="TreeGrafter"/>
</dbReference>
<dbReference type="PROSITE" id="PS01079">
    <property type="entry name" value="MOCF_BIOSYNTHESIS_2"/>
    <property type="match status" value="1"/>
</dbReference>
<evidence type="ECO:0000256" key="8">
    <source>
        <dbReference type="ARBA" id="ARBA00022842"/>
    </source>
</evidence>
<dbReference type="NCBIfam" id="NF045515">
    <property type="entry name" value="Glp_gephyrin"/>
    <property type="match status" value="1"/>
</dbReference>
<dbReference type="InterPro" id="IPR036425">
    <property type="entry name" value="MoaB/Mog-like_dom_sf"/>
</dbReference>
<evidence type="ECO:0000256" key="7">
    <source>
        <dbReference type="ARBA" id="ARBA00022723"/>
    </source>
</evidence>
<dbReference type="SMART" id="SM00852">
    <property type="entry name" value="MoCF_biosynth"/>
    <property type="match status" value="1"/>
</dbReference>
<name>A0A2N7UEK4_9GAMM</name>
<dbReference type="GO" id="GO:0006777">
    <property type="term" value="P:Mo-molybdopterin cofactor biosynthetic process"/>
    <property type="evidence" value="ECO:0007669"/>
    <property type="project" value="UniProtKB-UniRule"/>
</dbReference>
<evidence type="ECO:0000256" key="10">
    <source>
        <dbReference type="ARBA" id="ARBA00047317"/>
    </source>
</evidence>
<comment type="caution">
    <text evidence="13">The sequence shown here is derived from an EMBL/GenBank/DDBJ whole genome shotgun (WGS) entry which is preliminary data.</text>
</comment>
<comment type="pathway">
    <text evidence="3 11">Cofactor biosynthesis; molybdopterin biosynthesis.</text>
</comment>
<keyword evidence="6 11" id="KW-0808">Transferase</keyword>
<evidence type="ECO:0000256" key="5">
    <source>
        <dbReference type="ARBA" id="ARBA00022505"/>
    </source>
</evidence>
<dbReference type="Gene3D" id="2.40.340.10">
    <property type="entry name" value="MoeA, C-terminal, domain IV"/>
    <property type="match status" value="1"/>
</dbReference>
<keyword evidence="9 11" id="KW-0501">Molybdenum cofactor biosynthesis</keyword>
<dbReference type="InterPro" id="IPR005111">
    <property type="entry name" value="MoeA_C_domain_IV"/>
</dbReference>
<dbReference type="UniPathway" id="UPA00344"/>
<evidence type="ECO:0000256" key="11">
    <source>
        <dbReference type="RuleBase" id="RU365090"/>
    </source>
</evidence>
<sequence>MDDLQPVEVALTALLDGVQALPAHTLACASAAGRVLAEPVHARLDVPPFDNSAMDGYALRHTDAGQWLPVSQRIAAGNPASPLSPGSCARIFTGGEVPAGADCVVMQERVTQRGDQALMPADIPEGDNIRRRGRDVLAGDGLLPAGQRLEAAALGHLAGQGITEVRLRRRPRVALLSTGDEIVDPGESLAPGQIYNSNRPMLRRLLERFGAELVMIERVPDSAEGTRATLARAAQEADLVVSTGGVSVGEEDHVKAALEALGELDMWRLAIRPGKPLALGRLPSANGGQARFVGLPGNPVSSFVGAWLFLRPLMGALLGCPALATLPMLTARAGFATRTGPRQHYMRVALEFSPEGIFAHAFHDQNSGVLSSCIDADALAVIPVDSRIEVGDAITCLWLHCD</sequence>
<dbReference type="AlphaFoldDB" id="A0A2N7UEK4"/>
<keyword evidence="8 11" id="KW-0460">Magnesium</keyword>
<dbReference type="Pfam" id="PF03454">
    <property type="entry name" value="MoeA_C"/>
    <property type="match status" value="1"/>
</dbReference>
<comment type="function">
    <text evidence="2 11">Catalyzes the insertion of molybdate into adenylated molybdopterin with the concomitant release of AMP.</text>
</comment>
<dbReference type="EMBL" id="PNRG01000032">
    <property type="protein sequence ID" value="PMR78888.1"/>
    <property type="molecule type" value="Genomic_DNA"/>
</dbReference>
<protein>
    <recommendedName>
        <fullName evidence="11">Molybdopterin molybdenumtransferase</fullName>
        <ecNumber evidence="11">2.10.1.1</ecNumber>
    </recommendedName>
</protein>
<dbReference type="SUPFAM" id="SSF63882">
    <property type="entry name" value="MoeA N-terminal region -like"/>
    <property type="match status" value="1"/>
</dbReference>
<dbReference type="PANTHER" id="PTHR10192:SF5">
    <property type="entry name" value="GEPHYRIN"/>
    <property type="match status" value="1"/>
</dbReference>
<dbReference type="Gene3D" id="3.90.105.10">
    <property type="entry name" value="Molybdopterin biosynthesis moea protein, domain 2"/>
    <property type="match status" value="1"/>
</dbReference>
<dbReference type="CDD" id="cd00887">
    <property type="entry name" value="MoeA"/>
    <property type="match status" value="1"/>
</dbReference>
<dbReference type="GO" id="GO:0061599">
    <property type="term" value="F:molybdopterin molybdotransferase activity"/>
    <property type="evidence" value="ECO:0007669"/>
    <property type="project" value="UniProtKB-UniRule"/>
</dbReference>
<evidence type="ECO:0000256" key="4">
    <source>
        <dbReference type="ARBA" id="ARBA00010763"/>
    </source>
</evidence>
<comment type="cofactor">
    <cofactor evidence="1 11">
        <name>Mg(2+)</name>
        <dbReference type="ChEBI" id="CHEBI:18420"/>
    </cofactor>
</comment>
<dbReference type="InterPro" id="IPR036688">
    <property type="entry name" value="MoeA_C_domain_IV_sf"/>
</dbReference>
<dbReference type="OrthoDB" id="9804758at2"/>
<keyword evidence="5 11" id="KW-0500">Molybdenum</keyword>
<dbReference type="Pfam" id="PF03453">
    <property type="entry name" value="MoeA_N"/>
    <property type="match status" value="1"/>
</dbReference>
<evidence type="ECO:0000259" key="12">
    <source>
        <dbReference type="SMART" id="SM00852"/>
    </source>
</evidence>
<comment type="similarity">
    <text evidence="4 11">Belongs to the MoeA family.</text>
</comment>